<keyword evidence="5" id="KW-0597">Phosphoprotein</keyword>
<dbReference type="InterPro" id="IPR003594">
    <property type="entry name" value="HATPase_dom"/>
</dbReference>
<proteinExistence type="predicted"/>
<evidence type="ECO:0000256" key="2">
    <source>
        <dbReference type="ARBA" id="ARBA00004651"/>
    </source>
</evidence>
<dbReference type="InterPro" id="IPR033479">
    <property type="entry name" value="dCache_1"/>
</dbReference>
<evidence type="ECO:0000313" key="16">
    <source>
        <dbReference type="Proteomes" id="UP000320160"/>
    </source>
</evidence>
<feature type="domain" description="HAMP" evidence="14">
    <location>
        <begin position="292"/>
        <end position="346"/>
    </location>
</feature>
<dbReference type="Proteomes" id="UP000320160">
    <property type="component" value="Unassembled WGS sequence"/>
</dbReference>
<keyword evidence="9" id="KW-0418">Kinase</keyword>
<dbReference type="RefSeq" id="WP_143776915.1">
    <property type="nucleotide sequence ID" value="NZ_VKKU01000002.1"/>
</dbReference>
<sequence>MFFGRSISLKQGLLMVVLAALLPITVTSVLQSIANWRAMQNAAMATLGANAKAVAERERDAFLVSNRLLMVGSANPDIRNMTDRCDAVLRTGFRGHDPVINFVRTDASGRARCSIIPFREGLSFVGEPWWEDTKKSRVVTVSQPTFGTVSRKPVIISALAVLNDKGEFDGTISAGLDISRLARSISDAPEARTGVIAIISRSGNLVTSDTDKMPFTVPPGLSAGSSGVIRTQGNEKWVYQTVELSGDDLFVLYAEPRARIMKAALTQFRASIIMPLVTILLTLCAIWFGTNRLVIRWLTRLRQLSEEFTKGNFSGNRTAFATAPSELRGLSDDLHTMAEVIDSRTAELTAALDTKTKLTREVHHRVKNNLQIVTSLLTMQASRVTDDAAQTALKQSRARIVALALIHRLSYEQENDSAEPSVTVETLMGELCKQLRYAHRENQHVDLSFRADHCSLPVDSAVPLALFIVEAVTNSFRHAFPTNAPGKIEMTFALVGDKAILSIEDNGQGYDVNAGLARNMGTQLMQGFASQLNGTVTFISDRNMGSSTTLHFPVTALS</sequence>
<dbReference type="OrthoDB" id="9767435at2"/>
<name>A0A553WAH8_9SPHN</name>
<organism evidence="15 16">
    <name type="scientific">Sphingorhabdus contaminans</name>
    <dbReference type="NCBI Taxonomy" id="1343899"/>
    <lineage>
        <taxon>Bacteria</taxon>
        <taxon>Pseudomonadati</taxon>
        <taxon>Pseudomonadota</taxon>
        <taxon>Alphaproteobacteria</taxon>
        <taxon>Sphingomonadales</taxon>
        <taxon>Sphingomonadaceae</taxon>
        <taxon>Sphingorhabdus</taxon>
    </lineage>
</organism>
<comment type="subcellular location">
    <subcellularLocation>
        <location evidence="2">Cell membrane</location>
        <topology evidence="2">Multi-pass membrane protein</topology>
    </subcellularLocation>
</comment>
<feature type="transmembrane region" description="Helical" evidence="13">
    <location>
        <begin position="272"/>
        <end position="295"/>
    </location>
</feature>
<dbReference type="PANTHER" id="PTHR41523">
    <property type="entry name" value="TWO-COMPONENT SYSTEM SENSOR PROTEIN"/>
    <property type="match status" value="1"/>
</dbReference>
<dbReference type="PANTHER" id="PTHR41523:SF8">
    <property type="entry name" value="ETHYLENE RESPONSE SENSOR PROTEIN"/>
    <property type="match status" value="1"/>
</dbReference>
<dbReference type="SUPFAM" id="SSF55874">
    <property type="entry name" value="ATPase domain of HSP90 chaperone/DNA topoisomerase II/histidine kinase"/>
    <property type="match status" value="1"/>
</dbReference>
<evidence type="ECO:0000256" key="10">
    <source>
        <dbReference type="ARBA" id="ARBA00022840"/>
    </source>
</evidence>
<comment type="catalytic activity">
    <reaction evidence="1">
        <text>ATP + protein L-histidine = ADP + protein N-phospho-L-histidine.</text>
        <dbReference type="EC" id="2.7.13.3"/>
    </reaction>
</comment>
<dbReference type="AlphaFoldDB" id="A0A553WAH8"/>
<dbReference type="InterPro" id="IPR003660">
    <property type="entry name" value="HAMP_dom"/>
</dbReference>
<dbReference type="GO" id="GO:0005524">
    <property type="term" value="F:ATP binding"/>
    <property type="evidence" value="ECO:0007669"/>
    <property type="project" value="UniProtKB-KW"/>
</dbReference>
<dbReference type="Gene3D" id="3.30.565.10">
    <property type="entry name" value="Histidine kinase-like ATPase, C-terminal domain"/>
    <property type="match status" value="1"/>
</dbReference>
<dbReference type="InterPro" id="IPR036890">
    <property type="entry name" value="HATPase_C_sf"/>
</dbReference>
<evidence type="ECO:0000256" key="1">
    <source>
        <dbReference type="ARBA" id="ARBA00000085"/>
    </source>
</evidence>
<dbReference type="GO" id="GO:0004673">
    <property type="term" value="F:protein histidine kinase activity"/>
    <property type="evidence" value="ECO:0007669"/>
    <property type="project" value="UniProtKB-EC"/>
</dbReference>
<dbReference type="PROSITE" id="PS50885">
    <property type="entry name" value="HAMP"/>
    <property type="match status" value="1"/>
</dbReference>
<dbReference type="Pfam" id="PF02518">
    <property type="entry name" value="HATPase_c"/>
    <property type="match status" value="1"/>
</dbReference>
<dbReference type="EC" id="2.7.13.3" evidence="3"/>
<evidence type="ECO:0000256" key="5">
    <source>
        <dbReference type="ARBA" id="ARBA00022553"/>
    </source>
</evidence>
<evidence type="ECO:0000256" key="13">
    <source>
        <dbReference type="SAM" id="Phobius"/>
    </source>
</evidence>
<dbReference type="Gene3D" id="3.30.450.20">
    <property type="entry name" value="PAS domain"/>
    <property type="match status" value="2"/>
</dbReference>
<keyword evidence="16" id="KW-1185">Reference proteome</keyword>
<evidence type="ECO:0000256" key="8">
    <source>
        <dbReference type="ARBA" id="ARBA00022741"/>
    </source>
</evidence>
<keyword evidence="6" id="KW-0808">Transferase</keyword>
<evidence type="ECO:0000256" key="9">
    <source>
        <dbReference type="ARBA" id="ARBA00022777"/>
    </source>
</evidence>
<accession>A0A553WAH8</accession>
<keyword evidence="7 13" id="KW-0812">Transmembrane</keyword>
<reference evidence="15 16" key="1">
    <citation type="submission" date="2019-07" db="EMBL/GenBank/DDBJ databases">
        <authorList>
            <person name="Park M."/>
        </authorList>
    </citation>
    <scope>NUCLEOTIDE SEQUENCE [LARGE SCALE GENOMIC DNA]</scope>
    <source>
        <strain evidence="15 16">KCTC32445</strain>
    </source>
</reference>
<dbReference type="Pfam" id="PF07568">
    <property type="entry name" value="HisKA_2"/>
    <property type="match status" value="1"/>
</dbReference>
<gene>
    <name evidence="15" type="ORF">FOM92_10995</name>
</gene>
<dbReference type="GO" id="GO:0007165">
    <property type="term" value="P:signal transduction"/>
    <property type="evidence" value="ECO:0007669"/>
    <property type="project" value="InterPro"/>
</dbReference>
<evidence type="ECO:0000256" key="4">
    <source>
        <dbReference type="ARBA" id="ARBA00022475"/>
    </source>
</evidence>
<evidence type="ECO:0000256" key="12">
    <source>
        <dbReference type="ARBA" id="ARBA00023136"/>
    </source>
</evidence>
<keyword evidence="12 13" id="KW-0472">Membrane</keyword>
<evidence type="ECO:0000313" key="15">
    <source>
        <dbReference type="EMBL" id="TSB01697.1"/>
    </source>
</evidence>
<evidence type="ECO:0000256" key="3">
    <source>
        <dbReference type="ARBA" id="ARBA00012438"/>
    </source>
</evidence>
<evidence type="ECO:0000256" key="11">
    <source>
        <dbReference type="ARBA" id="ARBA00022989"/>
    </source>
</evidence>
<dbReference type="CDD" id="cd18773">
    <property type="entry name" value="PDC1_HK_sensor"/>
    <property type="match status" value="1"/>
</dbReference>
<keyword evidence="10" id="KW-0067">ATP-binding</keyword>
<keyword evidence="11 13" id="KW-1133">Transmembrane helix</keyword>
<keyword evidence="4" id="KW-1003">Cell membrane</keyword>
<keyword evidence="8" id="KW-0547">Nucleotide-binding</keyword>
<dbReference type="GO" id="GO:0005886">
    <property type="term" value="C:plasma membrane"/>
    <property type="evidence" value="ECO:0007669"/>
    <property type="project" value="UniProtKB-SubCell"/>
</dbReference>
<evidence type="ECO:0000259" key="14">
    <source>
        <dbReference type="PROSITE" id="PS50885"/>
    </source>
</evidence>
<dbReference type="InterPro" id="IPR011495">
    <property type="entry name" value="Sig_transdc_His_kin_sub2_dim/P"/>
</dbReference>
<comment type="caution">
    <text evidence="15">The sequence shown here is derived from an EMBL/GenBank/DDBJ whole genome shotgun (WGS) entry which is preliminary data.</text>
</comment>
<protein>
    <recommendedName>
        <fullName evidence="3">histidine kinase</fullName>
        <ecNumber evidence="3">2.7.13.3</ecNumber>
    </recommendedName>
</protein>
<dbReference type="Pfam" id="PF02743">
    <property type="entry name" value="dCache_1"/>
    <property type="match status" value="1"/>
</dbReference>
<dbReference type="EMBL" id="VKKU01000002">
    <property type="protein sequence ID" value="TSB01697.1"/>
    <property type="molecule type" value="Genomic_DNA"/>
</dbReference>
<evidence type="ECO:0000256" key="7">
    <source>
        <dbReference type="ARBA" id="ARBA00022692"/>
    </source>
</evidence>
<evidence type="ECO:0000256" key="6">
    <source>
        <dbReference type="ARBA" id="ARBA00022679"/>
    </source>
</evidence>